<dbReference type="Proteomes" id="UP000244940">
    <property type="component" value="Unassembled WGS sequence"/>
</dbReference>
<dbReference type="InterPro" id="IPR052715">
    <property type="entry name" value="RAYT_transposase"/>
</dbReference>
<dbReference type="EMBL" id="QEYD01000012">
    <property type="protein sequence ID" value="PWE27250.1"/>
    <property type="molecule type" value="Genomic_DNA"/>
</dbReference>
<dbReference type="NCBIfam" id="NF047646">
    <property type="entry name" value="REP_Tyr_transpos"/>
    <property type="match status" value="1"/>
</dbReference>
<feature type="domain" description="Transposase IS200-like" evidence="1">
    <location>
        <begin position="9"/>
        <end position="131"/>
    </location>
</feature>
<evidence type="ECO:0000313" key="2">
    <source>
        <dbReference type="EMBL" id="PWE27250.1"/>
    </source>
</evidence>
<dbReference type="PANTHER" id="PTHR36966:SF1">
    <property type="entry name" value="REP-ASSOCIATED TYROSINE TRANSPOSASE"/>
    <property type="match status" value="1"/>
</dbReference>
<dbReference type="SUPFAM" id="SSF143422">
    <property type="entry name" value="Transposase IS200-like"/>
    <property type="match status" value="1"/>
</dbReference>
<dbReference type="GeneID" id="94366846"/>
<dbReference type="GO" id="GO:0043565">
    <property type="term" value="F:sequence-specific DNA binding"/>
    <property type="evidence" value="ECO:0007669"/>
    <property type="project" value="TreeGrafter"/>
</dbReference>
<proteinExistence type="predicted"/>
<dbReference type="SMART" id="SM01321">
    <property type="entry name" value="Y1_Tnp"/>
    <property type="match status" value="1"/>
</dbReference>
<dbReference type="GO" id="GO:0004803">
    <property type="term" value="F:transposase activity"/>
    <property type="evidence" value="ECO:0007669"/>
    <property type="project" value="InterPro"/>
</dbReference>
<reference evidence="2 3" key="1">
    <citation type="submission" date="2018-05" db="EMBL/GenBank/DDBJ databases">
        <title>Pararhodobacter marina sp. nov., isolated from deep-sea water of the Indian Ocean.</title>
        <authorList>
            <person name="Lai Q.Sr."/>
            <person name="Liu X."/>
            <person name="Shao Z."/>
        </authorList>
    </citation>
    <scope>NUCLEOTIDE SEQUENCE [LARGE SCALE GENOMIC DNA]</scope>
    <source>
        <strain evidence="2 3">CIC4N-9</strain>
    </source>
</reference>
<organism evidence="2 3">
    <name type="scientific">Pararhodobacter marinus</name>
    <dbReference type="NCBI Taxonomy" id="2184063"/>
    <lineage>
        <taxon>Bacteria</taxon>
        <taxon>Pseudomonadati</taxon>
        <taxon>Pseudomonadota</taxon>
        <taxon>Alphaproteobacteria</taxon>
        <taxon>Rhodobacterales</taxon>
        <taxon>Paracoccaceae</taxon>
        <taxon>Pararhodobacter</taxon>
    </lineage>
</organism>
<dbReference type="PANTHER" id="PTHR36966">
    <property type="entry name" value="REP-ASSOCIATED TYROSINE TRANSPOSASE"/>
    <property type="match status" value="1"/>
</dbReference>
<dbReference type="OrthoDB" id="9794403at2"/>
<dbReference type="GO" id="GO:0006313">
    <property type="term" value="P:DNA transposition"/>
    <property type="evidence" value="ECO:0007669"/>
    <property type="project" value="InterPro"/>
</dbReference>
<dbReference type="AlphaFoldDB" id="A0A2U2C5U4"/>
<comment type="caution">
    <text evidence="2">The sequence shown here is derived from an EMBL/GenBank/DDBJ whole genome shotgun (WGS) entry which is preliminary data.</text>
</comment>
<dbReference type="InterPro" id="IPR002686">
    <property type="entry name" value="Transposase_17"/>
</dbReference>
<dbReference type="RefSeq" id="WP_109534794.1">
    <property type="nucleotide sequence ID" value="NZ_QEYD01000012.1"/>
</dbReference>
<keyword evidence="3" id="KW-1185">Reference proteome</keyword>
<sequence>MSSYRRLRLPGATIFFSVHLARRGDTLLTDQVDRLRLAVARTRQERGFTVDAMVVLPDHLHCVWTLPEADCDYATRWRLIKARFSTGLPAGPRRASHVKRGEKGLWQRRYWEHHVRDDEEYAALLAYCRDAPVKHGLVARPEDWPFSSVHRDRRAGLSL</sequence>
<evidence type="ECO:0000313" key="3">
    <source>
        <dbReference type="Proteomes" id="UP000244940"/>
    </source>
</evidence>
<gene>
    <name evidence="2" type="ORF">C4N9_18280</name>
</gene>
<accession>A0A2U2C5U4</accession>
<dbReference type="InterPro" id="IPR036515">
    <property type="entry name" value="Transposase_17_sf"/>
</dbReference>
<protein>
    <submittedName>
        <fullName evidence="2">Transposase</fullName>
    </submittedName>
</protein>
<dbReference type="Gene3D" id="3.30.70.1290">
    <property type="entry name" value="Transposase IS200-like"/>
    <property type="match status" value="1"/>
</dbReference>
<name>A0A2U2C5U4_9RHOB</name>
<evidence type="ECO:0000259" key="1">
    <source>
        <dbReference type="SMART" id="SM01321"/>
    </source>
</evidence>